<dbReference type="AlphaFoldDB" id="A0A699SYN1"/>
<comment type="caution">
    <text evidence="2">The sequence shown here is derived from an EMBL/GenBank/DDBJ whole genome shotgun (WGS) entry which is preliminary data.</text>
</comment>
<feature type="compositionally biased region" description="Low complexity" evidence="1">
    <location>
        <begin position="124"/>
        <end position="136"/>
    </location>
</feature>
<feature type="non-terminal residue" evidence="2">
    <location>
        <position position="170"/>
    </location>
</feature>
<organism evidence="2">
    <name type="scientific">Tanacetum cinerariifolium</name>
    <name type="common">Dalmatian daisy</name>
    <name type="synonym">Chrysanthemum cinerariifolium</name>
    <dbReference type="NCBI Taxonomy" id="118510"/>
    <lineage>
        <taxon>Eukaryota</taxon>
        <taxon>Viridiplantae</taxon>
        <taxon>Streptophyta</taxon>
        <taxon>Embryophyta</taxon>
        <taxon>Tracheophyta</taxon>
        <taxon>Spermatophyta</taxon>
        <taxon>Magnoliopsida</taxon>
        <taxon>eudicotyledons</taxon>
        <taxon>Gunneridae</taxon>
        <taxon>Pentapetalae</taxon>
        <taxon>asterids</taxon>
        <taxon>campanulids</taxon>
        <taxon>Asterales</taxon>
        <taxon>Asteraceae</taxon>
        <taxon>Asteroideae</taxon>
        <taxon>Anthemideae</taxon>
        <taxon>Anthemidinae</taxon>
        <taxon>Tanacetum</taxon>
    </lineage>
</organism>
<accession>A0A699SYN1</accession>
<sequence length="170" mass="18041">KEVGVTRPDRKVVTKTDHVAKRKSSIGPEISTNVAKKTRSNKKGSGAGSSGQAAGDEVEQTDDGTLNDDDQRDGSEFAIEGIESLNNEVKPYAELSGGMRRATRVSFYASHGISKDMSPHAQKAVPAPDAQPLDADAGADEIASDGNVDPYYEARVGNTAEDVLKRDLLP</sequence>
<evidence type="ECO:0000313" key="2">
    <source>
        <dbReference type="EMBL" id="GFD01756.1"/>
    </source>
</evidence>
<feature type="region of interest" description="Disordered" evidence="1">
    <location>
        <begin position="1"/>
        <end position="74"/>
    </location>
</feature>
<feature type="non-terminal residue" evidence="2">
    <location>
        <position position="1"/>
    </location>
</feature>
<evidence type="ECO:0000256" key="1">
    <source>
        <dbReference type="SAM" id="MobiDB-lite"/>
    </source>
</evidence>
<feature type="compositionally biased region" description="Acidic residues" evidence="1">
    <location>
        <begin position="56"/>
        <end position="71"/>
    </location>
</feature>
<feature type="compositionally biased region" description="Basic and acidic residues" evidence="1">
    <location>
        <begin position="1"/>
        <end position="19"/>
    </location>
</feature>
<feature type="region of interest" description="Disordered" evidence="1">
    <location>
        <begin position="117"/>
        <end position="149"/>
    </location>
</feature>
<dbReference type="EMBL" id="BKCJ011193434">
    <property type="protein sequence ID" value="GFD01756.1"/>
    <property type="molecule type" value="Genomic_DNA"/>
</dbReference>
<name>A0A699SYN1_TANCI</name>
<protein>
    <submittedName>
        <fullName evidence="2">Uncharacterized protein</fullName>
    </submittedName>
</protein>
<proteinExistence type="predicted"/>
<gene>
    <name evidence="2" type="ORF">Tci_873725</name>
</gene>
<reference evidence="2" key="1">
    <citation type="journal article" date="2019" name="Sci. Rep.">
        <title>Draft genome of Tanacetum cinerariifolium, the natural source of mosquito coil.</title>
        <authorList>
            <person name="Yamashiro T."/>
            <person name="Shiraishi A."/>
            <person name="Satake H."/>
            <person name="Nakayama K."/>
        </authorList>
    </citation>
    <scope>NUCLEOTIDE SEQUENCE</scope>
</reference>